<keyword evidence="2" id="KW-1185">Reference proteome</keyword>
<organism evidence="1 2">
    <name type="scientific">Hoylesella buccalis ATCC 35310</name>
    <dbReference type="NCBI Taxonomy" id="679190"/>
    <lineage>
        <taxon>Bacteria</taxon>
        <taxon>Pseudomonadati</taxon>
        <taxon>Bacteroidota</taxon>
        <taxon>Bacteroidia</taxon>
        <taxon>Bacteroidales</taxon>
        <taxon>Prevotellaceae</taxon>
        <taxon>Hoylesella</taxon>
    </lineage>
</organism>
<accession>D1W4J3</accession>
<dbReference type="EMBL" id="ADEG01000039">
    <property type="protein sequence ID" value="EFA92640.1"/>
    <property type="molecule type" value="Genomic_DNA"/>
</dbReference>
<protein>
    <submittedName>
        <fullName evidence="1">Uncharacterized protein</fullName>
    </submittedName>
</protein>
<evidence type="ECO:0000313" key="2">
    <source>
        <dbReference type="Proteomes" id="UP000005283"/>
    </source>
</evidence>
<dbReference type="AlphaFoldDB" id="D1W4J3"/>
<dbReference type="Proteomes" id="UP000005283">
    <property type="component" value="Unassembled WGS sequence"/>
</dbReference>
<reference evidence="1 2" key="1">
    <citation type="submission" date="2009-12" db="EMBL/GenBank/DDBJ databases">
        <title>Genome Sequence of Prevotella buccalis ATCC 35310.</title>
        <authorList>
            <person name="Durkin A.S."/>
            <person name="Madupu R."/>
            <person name="Torralba M."/>
            <person name="Methe B."/>
            <person name="Sutton G."/>
            <person name="Strausberg R.L."/>
            <person name="Nelson K.E."/>
        </authorList>
    </citation>
    <scope>NUCLEOTIDE SEQUENCE [LARGE SCALE GENOMIC DNA]</scope>
    <source>
        <strain evidence="1 2">ATCC 35310</strain>
    </source>
</reference>
<dbReference type="STRING" id="679190.HMPREF0650_1389"/>
<name>D1W4J3_9BACT</name>
<gene>
    <name evidence="1" type="ORF">HMPREF0650_1389</name>
</gene>
<proteinExistence type="predicted"/>
<evidence type="ECO:0000313" key="1">
    <source>
        <dbReference type="EMBL" id="EFA92640.1"/>
    </source>
</evidence>
<comment type="caution">
    <text evidence="1">The sequence shown here is derived from an EMBL/GenBank/DDBJ whole genome shotgun (WGS) entry which is preliminary data.</text>
</comment>
<sequence length="45" mass="5493">MKNDWREITPQSDSSFFFVVNLSTYSAQICRQKIDIHFLWIFHEN</sequence>